<reference evidence="2 3" key="1">
    <citation type="submission" date="2015-11" db="EMBL/GenBank/DDBJ databases">
        <title>Draft Genome Sequence of the Strain BR 10423 (Rhizobium sp.) isolated from nodules of Mimosa pudica.</title>
        <authorList>
            <person name="Barauna A.C."/>
            <person name="Zilli J.E."/>
            <person name="Simoes-Araujo J.L."/>
            <person name="Reis V.M."/>
            <person name="James E.K."/>
            <person name="Reis F.B.Jr."/>
            <person name="Rouws L.F."/>
            <person name="Passos S.R."/>
            <person name="Gois S.R."/>
        </authorList>
    </citation>
    <scope>NUCLEOTIDE SEQUENCE [LARGE SCALE GENOMIC DNA]</scope>
    <source>
        <strain evidence="2 3">BR10423</strain>
    </source>
</reference>
<evidence type="ECO:0000313" key="2">
    <source>
        <dbReference type="EMBL" id="KWV45645.1"/>
    </source>
</evidence>
<keyword evidence="1" id="KW-1133">Transmembrane helix</keyword>
<dbReference type="Proteomes" id="UP000068164">
    <property type="component" value="Unassembled WGS sequence"/>
</dbReference>
<comment type="caution">
    <text evidence="2">The sequence shown here is derived from an EMBL/GenBank/DDBJ whole genome shotgun (WGS) entry which is preliminary data.</text>
</comment>
<feature type="transmembrane region" description="Helical" evidence="1">
    <location>
        <begin position="34"/>
        <end position="54"/>
    </location>
</feature>
<feature type="transmembrane region" description="Helical" evidence="1">
    <location>
        <begin position="83"/>
        <end position="99"/>
    </location>
</feature>
<protein>
    <submittedName>
        <fullName evidence="2">Uncharacterized protein</fullName>
    </submittedName>
</protein>
<proteinExistence type="predicted"/>
<keyword evidence="3" id="KW-1185">Reference proteome</keyword>
<evidence type="ECO:0000256" key="1">
    <source>
        <dbReference type="SAM" id="Phobius"/>
    </source>
</evidence>
<organism evidence="2 3">
    <name type="scientific">Rhizobium altiplani</name>
    <dbReference type="NCBI Taxonomy" id="1864509"/>
    <lineage>
        <taxon>Bacteria</taxon>
        <taxon>Pseudomonadati</taxon>
        <taxon>Pseudomonadota</taxon>
        <taxon>Alphaproteobacteria</taxon>
        <taxon>Hyphomicrobiales</taxon>
        <taxon>Rhizobiaceae</taxon>
        <taxon>Rhizobium/Agrobacterium group</taxon>
        <taxon>Rhizobium</taxon>
    </lineage>
</organism>
<accession>A0A109JB11</accession>
<feature type="transmembrane region" description="Helical" evidence="1">
    <location>
        <begin position="61"/>
        <end position="77"/>
    </location>
</feature>
<dbReference type="EMBL" id="LNCD01000115">
    <property type="protein sequence ID" value="KWV45645.1"/>
    <property type="molecule type" value="Genomic_DNA"/>
</dbReference>
<keyword evidence="1" id="KW-0812">Transmembrane</keyword>
<dbReference type="AlphaFoldDB" id="A0A109JB11"/>
<dbReference type="RefSeq" id="WP_018860284.1">
    <property type="nucleotide sequence ID" value="NZ_JBBNAS010000254.1"/>
</dbReference>
<name>A0A109JB11_9HYPH</name>
<keyword evidence="1" id="KW-0472">Membrane</keyword>
<sequence length="105" mass="10805">MQLHTIAPALLVLAIALSWPPFSSIFRGETQAAVATAPLTMIASAVSLSALGLAFAGNGPWLGMLIAALGLLLGWTMRTPAPPFAISLSALSLAAYLQFGPPTLF</sequence>
<evidence type="ECO:0000313" key="3">
    <source>
        <dbReference type="Proteomes" id="UP000068164"/>
    </source>
</evidence>
<gene>
    <name evidence="2" type="ORF">AS026_15665</name>
</gene>